<dbReference type="Proteomes" id="UP000663870">
    <property type="component" value="Unassembled WGS sequence"/>
</dbReference>
<reference evidence="5" key="1">
    <citation type="submission" date="2021-02" db="EMBL/GenBank/DDBJ databases">
        <authorList>
            <person name="Nowell W R."/>
        </authorList>
    </citation>
    <scope>NUCLEOTIDE SEQUENCE</scope>
</reference>
<dbReference type="EMBL" id="CAJNOL010003478">
    <property type="protein sequence ID" value="CAF1564055.1"/>
    <property type="molecule type" value="Genomic_DNA"/>
</dbReference>
<dbReference type="Proteomes" id="UP000663882">
    <property type="component" value="Unassembled WGS sequence"/>
</dbReference>
<feature type="compositionally biased region" description="Polar residues" evidence="1">
    <location>
        <begin position="107"/>
        <end position="122"/>
    </location>
</feature>
<evidence type="ECO:0000313" key="6">
    <source>
        <dbReference type="Proteomes" id="UP000663823"/>
    </source>
</evidence>
<comment type="caution">
    <text evidence="5">The sequence shown here is derived from an EMBL/GenBank/DDBJ whole genome shotgun (WGS) entry which is preliminary data.</text>
</comment>
<dbReference type="EMBL" id="CAJNOO010002818">
    <property type="protein sequence ID" value="CAF1299105.1"/>
    <property type="molecule type" value="Genomic_DNA"/>
</dbReference>
<protein>
    <submittedName>
        <fullName evidence="5">Uncharacterized protein</fullName>
    </submittedName>
</protein>
<name>A0A819D6M3_9BILA</name>
<evidence type="ECO:0000256" key="1">
    <source>
        <dbReference type="SAM" id="MobiDB-lite"/>
    </source>
</evidence>
<evidence type="ECO:0000313" key="5">
    <source>
        <dbReference type="EMBL" id="CAF3823335.1"/>
    </source>
</evidence>
<evidence type="ECO:0000313" key="7">
    <source>
        <dbReference type="Proteomes" id="UP000663870"/>
    </source>
</evidence>
<dbReference type="EMBL" id="CAJOAX010002863">
    <property type="protein sequence ID" value="CAF3823335.1"/>
    <property type="molecule type" value="Genomic_DNA"/>
</dbReference>
<dbReference type="AlphaFoldDB" id="A0A819D6M3"/>
<evidence type="ECO:0000313" key="2">
    <source>
        <dbReference type="EMBL" id="CAF1286795.1"/>
    </source>
</evidence>
<proteinExistence type="predicted"/>
<evidence type="ECO:0000313" key="4">
    <source>
        <dbReference type="EMBL" id="CAF1564055.1"/>
    </source>
</evidence>
<evidence type="ECO:0000313" key="3">
    <source>
        <dbReference type="EMBL" id="CAF1299105.1"/>
    </source>
</evidence>
<sequence>MSYHFDDFYLQKPRRSGVAVGVSLSISAIRSKSNAKRKDKTKDNRDDTDDAEFEDGDGHLSFEKSVIGKLNRTEVDGQHARKMFEQILSYHDRHERTQKIFADIEESTPSPSERQSNNSEVTFPSELPYSVDDGKSFFDALLIPGDRTKKNLFALKLVDKVFSREEFLEIDPTKIKQQLLEHPSYAFIKDLFY</sequence>
<dbReference type="Proteomes" id="UP000663823">
    <property type="component" value="Unassembled WGS sequence"/>
</dbReference>
<organism evidence="5 6">
    <name type="scientific">Rotaria sordida</name>
    <dbReference type="NCBI Taxonomy" id="392033"/>
    <lineage>
        <taxon>Eukaryota</taxon>
        <taxon>Metazoa</taxon>
        <taxon>Spiralia</taxon>
        <taxon>Gnathifera</taxon>
        <taxon>Rotifera</taxon>
        <taxon>Eurotatoria</taxon>
        <taxon>Bdelloidea</taxon>
        <taxon>Philodinida</taxon>
        <taxon>Philodinidae</taxon>
        <taxon>Rotaria</taxon>
    </lineage>
</organism>
<dbReference type="EMBL" id="CAJNOH010002323">
    <property type="protein sequence ID" value="CAF1286795.1"/>
    <property type="molecule type" value="Genomic_DNA"/>
</dbReference>
<feature type="compositionally biased region" description="Acidic residues" evidence="1">
    <location>
        <begin position="46"/>
        <end position="55"/>
    </location>
</feature>
<accession>A0A819D6M3</accession>
<feature type="region of interest" description="Disordered" evidence="1">
    <location>
        <begin position="31"/>
        <end position="56"/>
    </location>
</feature>
<keyword evidence="7" id="KW-1185">Reference proteome</keyword>
<dbReference type="OrthoDB" id="10065012at2759"/>
<gene>
    <name evidence="4" type="ORF">JXQ802_LOCUS44605</name>
    <name evidence="5" type="ORF">OTI717_LOCUS19546</name>
    <name evidence="2" type="ORF">PYM288_LOCUS29176</name>
    <name evidence="3" type="ORF">RFH988_LOCUS29625</name>
</gene>
<dbReference type="Proteomes" id="UP000663854">
    <property type="component" value="Unassembled WGS sequence"/>
</dbReference>
<feature type="region of interest" description="Disordered" evidence="1">
    <location>
        <begin position="103"/>
        <end position="124"/>
    </location>
</feature>